<dbReference type="Proteomes" id="UP000322225">
    <property type="component" value="Chromosome 2"/>
</dbReference>
<reference evidence="9" key="2">
    <citation type="submission" date="2024-01" db="EMBL/GenBank/DDBJ databases">
        <title>Comparative genomics of Cryptococcus and Kwoniella reveals pathogenesis evolution and contrasting modes of karyotype evolution via chromosome fusion or intercentromeric recombination.</title>
        <authorList>
            <person name="Coelho M.A."/>
            <person name="David-Palma M."/>
            <person name="Shea T."/>
            <person name="Bowers K."/>
            <person name="McGinley-Smith S."/>
            <person name="Mohammad A.W."/>
            <person name="Gnirke A."/>
            <person name="Yurkov A.M."/>
            <person name="Nowrousian M."/>
            <person name="Sun S."/>
            <person name="Cuomo C.A."/>
            <person name="Heitman J."/>
        </authorList>
    </citation>
    <scope>NUCLEOTIDE SEQUENCE</scope>
    <source>
        <strain evidence="9">CBS 12478</strain>
    </source>
</reference>
<accession>A0A5M6C5R6</accession>
<proteinExistence type="predicted"/>
<feature type="domain" description="Fungal lipase-type" evidence="8">
    <location>
        <begin position="233"/>
        <end position="322"/>
    </location>
</feature>
<reference evidence="9" key="1">
    <citation type="submission" date="2017-08" db="EMBL/GenBank/DDBJ databases">
        <authorList>
            <person name="Cuomo C."/>
            <person name="Billmyre B."/>
            <person name="Heitman J."/>
        </authorList>
    </citation>
    <scope>NUCLEOTIDE SEQUENCE</scope>
    <source>
        <strain evidence="9">CBS 12478</strain>
    </source>
</reference>
<dbReference type="Gene3D" id="3.40.50.1820">
    <property type="entry name" value="alpha/beta hydrolase"/>
    <property type="match status" value="1"/>
</dbReference>
<comment type="subcellular location">
    <subcellularLocation>
        <location evidence="1">Plastid</location>
        <location evidence="1">Chloroplast</location>
    </subcellularLocation>
</comment>
<sequence length="392" mass="42769">MFGFPSVLFLSITSVYAAPLIQTPSFFGPSPSVYQHLPVGRSPISKYDMMEIGRLATAVNSAYCHDDILQPHFSHPFMVQTGRHRHQERQLRHAATSIVKTSDDAENSEGIEKGDMRWYISHTPSTQTLTLVFSSLENVDDLLELVASEYDVHSNSTTGTLVELPSNLFPSSRFSHPDIPLIHRSYLSSIDTHGTSALFALLHLIEEPPVSVDSTRDVIRNYVRSLANPSAQAQPHPIRNVQIVGHGLGSAVGMIVALALKEELLVKQRDLLPTIDVTATLFGLPRVGNAAFGAFVDDTASSASLRIFRITSYADTIPHLPERHHGLVHPSSVREVWIGADPRVAYICKPKSNGEESEDCAASIPLGKTSLLDHLGPFGGIRITPGSCSRSA</sequence>
<dbReference type="OrthoDB" id="426718at2759"/>
<evidence type="ECO:0000256" key="7">
    <source>
        <dbReference type="ARBA" id="ARBA00023098"/>
    </source>
</evidence>
<dbReference type="GO" id="GO:0016042">
    <property type="term" value="P:lipid catabolic process"/>
    <property type="evidence" value="ECO:0007669"/>
    <property type="project" value="UniProtKB-KW"/>
</dbReference>
<organism evidence="9 10">
    <name type="scientific">Kwoniella shandongensis</name>
    <dbReference type="NCBI Taxonomy" id="1734106"/>
    <lineage>
        <taxon>Eukaryota</taxon>
        <taxon>Fungi</taxon>
        <taxon>Dikarya</taxon>
        <taxon>Basidiomycota</taxon>
        <taxon>Agaricomycotina</taxon>
        <taxon>Tremellomycetes</taxon>
        <taxon>Tremellales</taxon>
        <taxon>Cryptococcaceae</taxon>
        <taxon>Kwoniella</taxon>
    </lineage>
</organism>
<evidence type="ECO:0000313" key="10">
    <source>
        <dbReference type="Proteomes" id="UP000322225"/>
    </source>
</evidence>
<keyword evidence="3" id="KW-0934">Plastid</keyword>
<dbReference type="InterPro" id="IPR029058">
    <property type="entry name" value="AB_hydrolase_fold"/>
</dbReference>
<dbReference type="PANTHER" id="PTHR31403">
    <property type="entry name" value="PHOSPHOLIPASE A1-IBETA2, CHLOROPLASTIC"/>
    <property type="match status" value="1"/>
</dbReference>
<keyword evidence="5" id="KW-0809">Transit peptide</keyword>
<keyword evidence="6" id="KW-0442">Lipid degradation</keyword>
<dbReference type="KEGG" id="ksn:43586826"/>
<evidence type="ECO:0000256" key="5">
    <source>
        <dbReference type="ARBA" id="ARBA00022946"/>
    </source>
</evidence>
<protein>
    <recommendedName>
        <fullName evidence="8">Fungal lipase-type domain-containing protein</fullName>
    </recommendedName>
</protein>
<keyword evidence="7" id="KW-0443">Lipid metabolism</keyword>
<name>A0A5M6C5R6_9TREE</name>
<evidence type="ECO:0000256" key="3">
    <source>
        <dbReference type="ARBA" id="ARBA00022640"/>
    </source>
</evidence>
<keyword evidence="2" id="KW-0150">Chloroplast</keyword>
<evidence type="ECO:0000256" key="6">
    <source>
        <dbReference type="ARBA" id="ARBA00022963"/>
    </source>
</evidence>
<evidence type="ECO:0000313" key="9">
    <source>
        <dbReference type="EMBL" id="WWD16628.1"/>
    </source>
</evidence>
<evidence type="ECO:0000256" key="2">
    <source>
        <dbReference type="ARBA" id="ARBA00022528"/>
    </source>
</evidence>
<dbReference type="AlphaFoldDB" id="A0A5M6C5R6"/>
<dbReference type="RefSeq" id="XP_031863049.1">
    <property type="nucleotide sequence ID" value="XM_032002710.1"/>
</dbReference>
<keyword evidence="4" id="KW-0378">Hydrolase</keyword>
<dbReference type="GeneID" id="43586826"/>
<dbReference type="PANTHER" id="PTHR31403:SF7">
    <property type="entry name" value="PHOSPHOLIPASE A1-IGAMMA3, CHLOROPLASTIC"/>
    <property type="match status" value="1"/>
</dbReference>
<dbReference type="InterPro" id="IPR002921">
    <property type="entry name" value="Fungal_lipase-type"/>
</dbReference>
<evidence type="ECO:0000259" key="8">
    <source>
        <dbReference type="Pfam" id="PF01764"/>
    </source>
</evidence>
<evidence type="ECO:0000256" key="4">
    <source>
        <dbReference type="ARBA" id="ARBA00022801"/>
    </source>
</evidence>
<dbReference type="Pfam" id="PF01764">
    <property type="entry name" value="Lipase_3"/>
    <property type="match status" value="1"/>
</dbReference>
<gene>
    <name evidence="9" type="ORF">CI109_101057</name>
</gene>
<dbReference type="SUPFAM" id="SSF53474">
    <property type="entry name" value="alpha/beta-Hydrolases"/>
    <property type="match status" value="1"/>
</dbReference>
<keyword evidence="10" id="KW-1185">Reference proteome</keyword>
<dbReference type="EMBL" id="CP144052">
    <property type="protein sequence ID" value="WWD16628.1"/>
    <property type="molecule type" value="Genomic_DNA"/>
</dbReference>
<dbReference type="GO" id="GO:0004620">
    <property type="term" value="F:phospholipase activity"/>
    <property type="evidence" value="ECO:0007669"/>
    <property type="project" value="TreeGrafter"/>
</dbReference>
<evidence type="ECO:0000256" key="1">
    <source>
        <dbReference type="ARBA" id="ARBA00004229"/>
    </source>
</evidence>